<evidence type="ECO:0000256" key="1">
    <source>
        <dbReference type="ARBA" id="ARBA00004651"/>
    </source>
</evidence>
<dbReference type="Proteomes" id="UP000077066">
    <property type="component" value="Unassembled WGS sequence"/>
</dbReference>
<evidence type="ECO:0000313" key="9">
    <source>
        <dbReference type="EMBL" id="KZX17088.1"/>
    </source>
</evidence>
<dbReference type="Pfam" id="PF00230">
    <property type="entry name" value="MIP"/>
    <property type="match status" value="1"/>
</dbReference>
<keyword evidence="3" id="KW-0813">Transport</keyword>
<dbReference type="SUPFAM" id="SSF81338">
    <property type="entry name" value="Aquaporin-like"/>
    <property type="match status" value="1"/>
</dbReference>
<dbReference type="GO" id="GO:0005886">
    <property type="term" value="C:plasma membrane"/>
    <property type="evidence" value="ECO:0007669"/>
    <property type="project" value="UniProtKB-SubCell"/>
</dbReference>
<dbReference type="PRINTS" id="PR00783">
    <property type="entry name" value="MINTRINSICP"/>
</dbReference>
<evidence type="ECO:0000256" key="8">
    <source>
        <dbReference type="SAM" id="Phobius"/>
    </source>
</evidence>
<dbReference type="PROSITE" id="PS00221">
    <property type="entry name" value="MIP"/>
    <property type="match status" value="1"/>
</dbReference>
<dbReference type="InterPro" id="IPR022357">
    <property type="entry name" value="MIP_CS"/>
</dbReference>
<protein>
    <submittedName>
        <fullName evidence="9">Glycerol uptake facilitator protein</fullName>
    </submittedName>
</protein>
<dbReference type="PANTHER" id="PTHR19139">
    <property type="entry name" value="AQUAPORIN TRANSPORTER"/>
    <property type="match status" value="1"/>
</dbReference>
<comment type="similarity">
    <text evidence="2">Belongs to the MIP/aquaporin (TC 1.A.8) family.</text>
</comment>
<dbReference type="InterPro" id="IPR034294">
    <property type="entry name" value="Aquaporin_transptr"/>
</dbReference>
<evidence type="ECO:0000313" key="10">
    <source>
        <dbReference type="Proteomes" id="UP000077066"/>
    </source>
</evidence>
<dbReference type="PANTHER" id="PTHR19139:SF199">
    <property type="entry name" value="MIP17260P"/>
    <property type="match status" value="1"/>
</dbReference>
<comment type="subcellular location">
    <subcellularLocation>
        <location evidence="1">Cell membrane</location>
        <topology evidence="1">Multi-pass membrane protein</topology>
    </subcellularLocation>
</comment>
<evidence type="ECO:0000256" key="5">
    <source>
        <dbReference type="ARBA" id="ARBA00022692"/>
    </source>
</evidence>
<evidence type="ECO:0000256" key="4">
    <source>
        <dbReference type="ARBA" id="ARBA00022475"/>
    </source>
</evidence>
<evidence type="ECO:0000256" key="2">
    <source>
        <dbReference type="ARBA" id="ARBA00006175"/>
    </source>
</evidence>
<keyword evidence="10" id="KW-1185">Reference proteome</keyword>
<dbReference type="PATRIC" id="fig|55758.3.peg.411"/>
<accession>A0A166EWI4</accession>
<proteinExistence type="inferred from homology"/>
<dbReference type="Gene3D" id="1.20.1080.10">
    <property type="entry name" value="Glycerol uptake facilitator protein"/>
    <property type="match status" value="1"/>
</dbReference>
<feature type="transmembrane region" description="Helical" evidence="8">
    <location>
        <begin position="181"/>
        <end position="206"/>
    </location>
</feature>
<sequence>MFSNIFKRDDLMEYDLRKKFLAELVGTFLLVFFGTGAAVGAALIVHSYIPTGAIGALGGFSEWLAVSWGFGITALVAIYAFGKVSGGHINPAVTIGLLVTKNISLKNATFYILAQFIGAVIATLCVFSVFGMDGVLIGALGANAPGVGISYLQAFIGEIIGTFLLVLVVMGVAVDKKADPGIYGLAIGLAIGISLTVLGPITGGCINPARGFSPIIVDFLAGGVNLLIYLPIFIIGPIIGSIIAALLYKYIAISNNE</sequence>
<evidence type="ECO:0000256" key="3">
    <source>
        <dbReference type="ARBA" id="ARBA00022448"/>
    </source>
</evidence>
<dbReference type="InterPro" id="IPR000425">
    <property type="entry name" value="MIP"/>
</dbReference>
<dbReference type="EMBL" id="LWMT01000046">
    <property type="protein sequence ID" value="KZX17088.1"/>
    <property type="molecule type" value="Genomic_DNA"/>
</dbReference>
<evidence type="ECO:0000256" key="7">
    <source>
        <dbReference type="ARBA" id="ARBA00023136"/>
    </source>
</evidence>
<dbReference type="STRING" id="55758.MBFIL_03700"/>
<keyword evidence="4" id="KW-1003">Cell membrane</keyword>
<gene>
    <name evidence="9" type="primary">glpF</name>
    <name evidence="9" type="ORF">MBFIL_03700</name>
</gene>
<keyword evidence="5 8" id="KW-0812">Transmembrane</keyword>
<evidence type="ECO:0000256" key="6">
    <source>
        <dbReference type="ARBA" id="ARBA00022989"/>
    </source>
</evidence>
<feature type="transmembrane region" description="Helical" evidence="8">
    <location>
        <begin position="20"/>
        <end position="45"/>
    </location>
</feature>
<comment type="caution">
    <text evidence="9">The sequence shown here is derived from an EMBL/GenBank/DDBJ whole genome shotgun (WGS) entry which is preliminary data.</text>
</comment>
<feature type="transmembrane region" description="Helical" evidence="8">
    <location>
        <begin position="226"/>
        <end position="248"/>
    </location>
</feature>
<feature type="transmembrane region" description="Helical" evidence="8">
    <location>
        <begin position="151"/>
        <end position="174"/>
    </location>
</feature>
<dbReference type="InterPro" id="IPR023271">
    <property type="entry name" value="Aquaporin-like"/>
</dbReference>
<dbReference type="GO" id="GO:0015250">
    <property type="term" value="F:water channel activity"/>
    <property type="evidence" value="ECO:0007669"/>
    <property type="project" value="TreeGrafter"/>
</dbReference>
<feature type="transmembrane region" description="Helical" evidence="8">
    <location>
        <begin position="65"/>
        <end position="82"/>
    </location>
</feature>
<dbReference type="AlphaFoldDB" id="A0A166EWI4"/>
<keyword evidence="6 8" id="KW-1133">Transmembrane helix</keyword>
<reference evidence="9 10" key="1">
    <citation type="submission" date="2016-04" db="EMBL/GenBank/DDBJ databases">
        <title>Genome sequence of Methanobrevibacter filiformis DSM 11501.</title>
        <authorList>
            <person name="Poehlein A."/>
            <person name="Seedorf H."/>
            <person name="Daniel R."/>
        </authorList>
    </citation>
    <scope>NUCLEOTIDE SEQUENCE [LARGE SCALE GENOMIC DNA]</scope>
    <source>
        <strain evidence="9 10">DSM 11501</strain>
    </source>
</reference>
<dbReference type="NCBIfam" id="TIGR00861">
    <property type="entry name" value="MIP"/>
    <property type="match status" value="1"/>
</dbReference>
<keyword evidence="7 8" id="KW-0472">Membrane</keyword>
<name>A0A166EWI4_9EURY</name>
<feature type="transmembrane region" description="Helical" evidence="8">
    <location>
        <begin position="110"/>
        <end position="131"/>
    </location>
</feature>
<organism evidence="9 10">
    <name type="scientific">Methanobrevibacter filiformis</name>
    <dbReference type="NCBI Taxonomy" id="55758"/>
    <lineage>
        <taxon>Archaea</taxon>
        <taxon>Methanobacteriati</taxon>
        <taxon>Methanobacteriota</taxon>
        <taxon>Methanomada group</taxon>
        <taxon>Methanobacteria</taxon>
        <taxon>Methanobacteriales</taxon>
        <taxon>Methanobacteriaceae</taxon>
        <taxon>Methanobrevibacter</taxon>
    </lineage>
</organism>